<dbReference type="EMBL" id="CM007384">
    <property type="protein sequence ID" value="ONK70671.1"/>
    <property type="molecule type" value="Genomic_DNA"/>
</dbReference>
<dbReference type="GO" id="GO:0016020">
    <property type="term" value="C:membrane"/>
    <property type="evidence" value="ECO:0007669"/>
    <property type="project" value="UniProtKB-SubCell"/>
</dbReference>
<dbReference type="Gramene" id="ONK70671">
    <property type="protein sequence ID" value="ONK70671"/>
    <property type="gene ID" value="A4U43_C04F300"/>
</dbReference>
<evidence type="ECO:0000256" key="4">
    <source>
        <dbReference type="SAM" id="Phobius"/>
    </source>
</evidence>
<dbReference type="Gene3D" id="3.40.630.10">
    <property type="entry name" value="Zn peptidases"/>
    <property type="match status" value="1"/>
</dbReference>
<accession>A0A5P1F1U7</accession>
<evidence type="ECO:0000313" key="5">
    <source>
        <dbReference type="EMBL" id="ONK70671.1"/>
    </source>
</evidence>
<keyword evidence="2 4" id="KW-1133">Transmembrane helix</keyword>
<dbReference type="AlphaFoldDB" id="A0A5P1F1U7"/>
<name>A0A5P1F1U7_ASPOF</name>
<organism evidence="5 6">
    <name type="scientific">Asparagus officinalis</name>
    <name type="common">Garden asparagus</name>
    <dbReference type="NCBI Taxonomy" id="4686"/>
    <lineage>
        <taxon>Eukaryota</taxon>
        <taxon>Viridiplantae</taxon>
        <taxon>Streptophyta</taxon>
        <taxon>Embryophyta</taxon>
        <taxon>Tracheophyta</taxon>
        <taxon>Spermatophyta</taxon>
        <taxon>Magnoliopsida</taxon>
        <taxon>Liliopsida</taxon>
        <taxon>Asparagales</taxon>
        <taxon>Asparagaceae</taxon>
        <taxon>Asparagoideae</taxon>
        <taxon>Asparagus</taxon>
    </lineage>
</organism>
<keyword evidence="6" id="KW-1185">Reference proteome</keyword>
<feature type="transmembrane region" description="Helical" evidence="4">
    <location>
        <begin position="85"/>
        <end position="105"/>
    </location>
</feature>
<dbReference type="GO" id="GO:0006508">
    <property type="term" value="P:proteolysis"/>
    <property type="evidence" value="ECO:0007669"/>
    <property type="project" value="InterPro"/>
</dbReference>
<keyword evidence="4" id="KW-0472">Membrane</keyword>
<dbReference type="PANTHER" id="PTHR12147">
    <property type="entry name" value="METALLOPEPTIDASE M28 FAMILY MEMBER"/>
    <property type="match status" value="1"/>
</dbReference>
<comment type="subcellular location">
    <subcellularLocation>
        <location evidence="1">Membrane</location>
    </subcellularLocation>
</comment>
<dbReference type="Proteomes" id="UP000243459">
    <property type="component" value="Chromosome 4"/>
</dbReference>
<dbReference type="PANTHER" id="PTHR12147:SF58">
    <property type="entry name" value="VACUOLAR MEMBRANE PROTEASE"/>
    <property type="match status" value="1"/>
</dbReference>
<dbReference type="OMA" id="WRRTSGY"/>
<evidence type="ECO:0000313" key="6">
    <source>
        <dbReference type="Proteomes" id="UP000243459"/>
    </source>
</evidence>
<evidence type="ECO:0000256" key="1">
    <source>
        <dbReference type="ARBA" id="ARBA00004370"/>
    </source>
</evidence>
<evidence type="ECO:0008006" key="7">
    <source>
        <dbReference type="Google" id="ProtNLM"/>
    </source>
</evidence>
<proteinExistence type="predicted"/>
<keyword evidence="3" id="KW-0325">Glycoprotein</keyword>
<dbReference type="GO" id="GO:0008235">
    <property type="term" value="F:metalloexopeptidase activity"/>
    <property type="evidence" value="ECO:0007669"/>
    <property type="project" value="InterPro"/>
</dbReference>
<evidence type="ECO:0000256" key="3">
    <source>
        <dbReference type="ARBA" id="ARBA00023180"/>
    </source>
</evidence>
<reference evidence="6" key="1">
    <citation type="journal article" date="2017" name="Nat. Commun.">
        <title>The asparagus genome sheds light on the origin and evolution of a young Y chromosome.</title>
        <authorList>
            <person name="Harkess A."/>
            <person name="Zhou J."/>
            <person name="Xu C."/>
            <person name="Bowers J.E."/>
            <person name="Van der Hulst R."/>
            <person name="Ayyampalayam S."/>
            <person name="Mercati F."/>
            <person name="Riccardi P."/>
            <person name="McKain M.R."/>
            <person name="Kakrana A."/>
            <person name="Tang H."/>
            <person name="Ray J."/>
            <person name="Groenendijk J."/>
            <person name="Arikit S."/>
            <person name="Mathioni S.M."/>
            <person name="Nakano M."/>
            <person name="Shan H."/>
            <person name="Telgmann-Rauber A."/>
            <person name="Kanno A."/>
            <person name="Yue Z."/>
            <person name="Chen H."/>
            <person name="Li W."/>
            <person name="Chen Y."/>
            <person name="Xu X."/>
            <person name="Zhang Y."/>
            <person name="Luo S."/>
            <person name="Chen H."/>
            <person name="Gao J."/>
            <person name="Mao Z."/>
            <person name="Pires J.C."/>
            <person name="Luo M."/>
            <person name="Kudrna D."/>
            <person name="Wing R.A."/>
            <person name="Meyers B.C."/>
            <person name="Yi K."/>
            <person name="Kong H."/>
            <person name="Lavrijsen P."/>
            <person name="Sunseri F."/>
            <person name="Falavigna A."/>
            <person name="Ye Y."/>
            <person name="Leebens-Mack J.H."/>
            <person name="Chen G."/>
        </authorList>
    </citation>
    <scope>NUCLEOTIDE SEQUENCE [LARGE SCALE GENOMIC DNA]</scope>
    <source>
        <strain evidence="6">cv. DH0086</strain>
    </source>
</reference>
<keyword evidence="4" id="KW-0812">Transmembrane</keyword>
<evidence type="ECO:0000256" key="2">
    <source>
        <dbReference type="ARBA" id="ARBA00022989"/>
    </source>
</evidence>
<protein>
    <recommendedName>
        <fullName evidence="7">Peptidase M28 domain-containing protein</fullName>
    </recommendedName>
</protein>
<gene>
    <name evidence="5" type="ORF">A4U43_C04F300</name>
</gene>
<dbReference type="SUPFAM" id="SSF53187">
    <property type="entry name" value="Zn-dependent exopeptidases"/>
    <property type="match status" value="1"/>
</dbReference>
<dbReference type="InterPro" id="IPR045175">
    <property type="entry name" value="M28_fam"/>
</dbReference>
<sequence>MTAHERSQRWRRTSGYFKFPEFDFLLTFALSRVLDSFPDSMKRLSECTSKMPRRSNTSPPAVLASAAVYNESSIEQKGDRPQRSAFLWVALFILLLNGSWAVYYYEIQNLPLPVNTEQAGKRGFSEISAMNHVKYLAELGPHPVGSNALDVALEYVLAAAENIKQTAHWEVDVQVDLFHADTGANRLVSGLFKGKTLIYSDLKHVVLRILPKYLPEAAEHVILVSSHIDTVFSAYV</sequence>